<dbReference type="InterPro" id="IPR000014">
    <property type="entry name" value="PAS"/>
</dbReference>
<evidence type="ECO:0000256" key="1">
    <source>
        <dbReference type="ARBA" id="ARBA00000085"/>
    </source>
</evidence>
<accession>A0A370DC90</accession>
<dbReference type="InterPro" id="IPR004358">
    <property type="entry name" value="Sig_transdc_His_kin-like_C"/>
</dbReference>
<evidence type="ECO:0000256" key="11">
    <source>
        <dbReference type="ARBA" id="ARBA00023136"/>
    </source>
</evidence>
<dbReference type="Pfam" id="PF02518">
    <property type="entry name" value="HATPase_c"/>
    <property type="match status" value="1"/>
</dbReference>
<dbReference type="SUPFAM" id="SSF55874">
    <property type="entry name" value="ATPase domain of HSP90 chaperone/DNA topoisomerase II/histidine kinase"/>
    <property type="match status" value="1"/>
</dbReference>
<evidence type="ECO:0000256" key="3">
    <source>
        <dbReference type="ARBA" id="ARBA00012438"/>
    </source>
</evidence>
<proteinExistence type="predicted"/>
<keyword evidence="10" id="KW-0902">Two-component regulatory system</keyword>
<dbReference type="GO" id="GO:0030295">
    <property type="term" value="F:protein kinase activator activity"/>
    <property type="evidence" value="ECO:0007669"/>
    <property type="project" value="TreeGrafter"/>
</dbReference>
<evidence type="ECO:0000256" key="6">
    <source>
        <dbReference type="ARBA" id="ARBA00022741"/>
    </source>
</evidence>
<dbReference type="PROSITE" id="PS50109">
    <property type="entry name" value="HIS_KIN"/>
    <property type="match status" value="1"/>
</dbReference>
<dbReference type="SMART" id="SM00387">
    <property type="entry name" value="HATPase_c"/>
    <property type="match status" value="1"/>
</dbReference>
<organism evidence="15 16">
    <name type="scientific">endosymbiont of Galathealinum brachiosum</name>
    <dbReference type="NCBI Taxonomy" id="2200906"/>
    <lineage>
        <taxon>Bacteria</taxon>
        <taxon>Pseudomonadati</taxon>
        <taxon>Pseudomonadota</taxon>
        <taxon>Gammaproteobacteria</taxon>
        <taxon>sulfur-oxidizing symbionts</taxon>
    </lineage>
</organism>
<keyword evidence="12" id="KW-0175">Coiled coil</keyword>
<feature type="transmembrane region" description="Helical" evidence="13">
    <location>
        <begin position="204"/>
        <end position="223"/>
    </location>
</feature>
<evidence type="ECO:0000256" key="7">
    <source>
        <dbReference type="ARBA" id="ARBA00022777"/>
    </source>
</evidence>
<evidence type="ECO:0000256" key="9">
    <source>
        <dbReference type="ARBA" id="ARBA00022989"/>
    </source>
</evidence>
<sequence length="657" mass="73887">MLYIPLINPKRLSIARNIRLTLAAGLLMSCVLVTVIGLTSWYALKSLNEKLENMVTSQVKTAYIYDMRIAARERNLHIMKMLASNDIFVIDDEWMGFRNEGTKFLIAREAYKKQVLNEGENNNEIKFLSEQRELSKKAVALQYEMHQMKMDGNIDGAMKKLNEHFVYQVGVFSLLDNMLISQKSINSLNVEETRSSQEAAVKKVVLLSSVVVIVIFFMTSYMIKRLSQQAVDIENESMKFKALIEGSMDAVLVLEMHNVIDGNVNALSMFGVSSLKELNRVGLDYYSKFSDVKSSDDSDEIFSAINHVLVDVKRRYQWEFVNDKGKGFPADVELTGIELEGNKYVQMVIRDVTEREKNQQELLEANNNLEQKVLDRTSELNELNKKMVDIARSAGMAEVASGVLHNVGNVLNSVNVSTALLKDQIKVGRLDNIEKLATMLSENRDNLAEFLENDEKGKLIIEYIEQLSEHVKQDKENQLEEIETLAGNVDHIKSIISMQQTYSGKMGVIDKVKASTVLEDAININISSLKKHGVNLVRSYENDPVVLVDKHKLIQILVNLISNAKYAVLNGKQVSKIIVVKIVRKKDEVVYSVEDNGIGIEEKDVARIFEFGFKKRIGGHGYGLHHSALMAKELGGLISVESKGLGEGAIFTLTIPV</sequence>
<evidence type="ECO:0000313" key="15">
    <source>
        <dbReference type="EMBL" id="RDH82505.1"/>
    </source>
</evidence>
<dbReference type="InterPro" id="IPR050351">
    <property type="entry name" value="BphY/WalK/GraS-like"/>
</dbReference>
<dbReference type="GO" id="GO:0016020">
    <property type="term" value="C:membrane"/>
    <property type="evidence" value="ECO:0007669"/>
    <property type="project" value="UniProtKB-SubCell"/>
</dbReference>
<feature type="coiled-coil region" evidence="12">
    <location>
        <begin position="352"/>
        <end position="386"/>
    </location>
</feature>
<dbReference type="PRINTS" id="PR00344">
    <property type="entry name" value="BCTRLSENSOR"/>
</dbReference>
<evidence type="ECO:0000313" key="16">
    <source>
        <dbReference type="Proteomes" id="UP000254266"/>
    </source>
</evidence>
<reference evidence="15 16" key="1">
    <citation type="journal article" date="2018" name="ISME J.">
        <title>Endosymbiont genomes yield clues of tubeworm success.</title>
        <authorList>
            <person name="Li Y."/>
            <person name="Liles M.R."/>
            <person name="Halanych K.M."/>
        </authorList>
    </citation>
    <scope>NUCLEOTIDE SEQUENCE [LARGE SCALE GENOMIC DNA]</scope>
    <source>
        <strain evidence="15">A1464</strain>
    </source>
</reference>
<protein>
    <recommendedName>
        <fullName evidence="3">histidine kinase</fullName>
        <ecNumber evidence="3">2.7.13.3</ecNumber>
    </recommendedName>
</protein>
<evidence type="ECO:0000259" key="14">
    <source>
        <dbReference type="PROSITE" id="PS50109"/>
    </source>
</evidence>
<keyword evidence="4" id="KW-0808">Transferase</keyword>
<dbReference type="Gene3D" id="3.30.565.10">
    <property type="entry name" value="Histidine kinase-like ATPase, C-terminal domain"/>
    <property type="match status" value="1"/>
</dbReference>
<evidence type="ECO:0000256" key="10">
    <source>
        <dbReference type="ARBA" id="ARBA00023012"/>
    </source>
</evidence>
<dbReference type="EMBL" id="QFXC01000011">
    <property type="protein sequence ID" value="RDH82505.1"/>
    <property type="molecule type" value="Genomic_DNA"/>
</dbReference>
<evidence type="ECO:0000256" key="2">
    <source>
        <dbReference type="ARBA" id="ARBA00004141"/>
    </source>
</evidence>
<dbReference type="PANTHER" id="PTHR42878:SF7">
    <property type="entry name" value="SENSOR HISTIDINE KINASE GLRK"/>
    <property type="match status" value="1"/>
</dbReference>
<evidence type="ECO:0000256" key="13">
    <source>
        <dbReference type="SAM" id="Phobius"/>
    </source>
</evidence>
<keyword evidence="6" id="KW-0547">Nucleotide-binding</keyword>
<keyword evidence="11 13" id="KW-0472">Membrane</keyword>
<dbReference type="InterPro" id="IPR005467">
    <property type="entry name" value="His_kinase_dom"/>
</dbReference>
<dbReference type="GO" id="GO:0007234">
    <property type="term" value="P:osmosensory signaling via phosphorelay pathway"/>
    <property type="evidence" value="ECO:0007669"/>
    <property type="project" value="TreeGrafter"/>
</dbReference>
<keyword evidence="7" id="KW-0418">Kinase</keyword>
<keyword evidence="9 13" id="KW-1133">Transmembrane helix</keyword>
<comment type="subcellular location">
    <subcellularLocation>
        <location evidence="2">Membrane</location>
        <topology evidence="2">Multi-pass membrane protein</topology>
    </subcellularLocation>
</comment>
<comment type="catalytic activity">
    <reaction evidence="1">
        <text>ATP + protein L-histidine = ADP + protein N-phospho-L-histidine.</text>
        <dbReference type="EC" id="2.7.13.3"/>
    </reaction>
</comment>
<dbReference type="InterPro" id="IPR035965">
    <property type="entry name" value="PAS-like_dom_sf"/>
</dbReference>
<dbReference type="Gene3D" id="3.30.450.20">
    <property type="entry name" value="PAS domain"/>
    <property type="match status" value="1"/>
</dbReference>
<dbReference type="GO" id="GO:0005524">
    <property type="term" value="F:ATP binding"/>
    <property type="evidence" value="ECO:0007669"/>
    <property type="project" value="UniProtKB-KW"/>
</dbReference>
<keyword evidence="5 13" id="KW-0812">Transmembrane</keyword>
<evidence type="ECO:0000256" key="5">
    <source>
        <dbReference type="ARBA" id="ARBA00022692"/>
    </source>
</evidence>
<evidence type="ECO:0000256" key="12">
    <source>
        <dbReference type="SAM" id="Coils"/>
    </source>
</evidence>
<keyword evidence="8" id="KW-0067">ATP-binding</keyword>
<dbReference type="AlphaFoldDB" id="A0A370DC90"/>
<dbReference type="EC" id="2.7.13.3" evidence="3"/>
<dbReference type="SUPFAM" id="SSF55785">
    <property type="entry name" value="PYP-like sensor domain (PAS domain)"/>
    <property type="match status" value="1"/>
</dbReference>
<comment type="caution">
    <text evidence="15">The sequence shown here is derived from an EMBL/GenBank/DDBJ whole genome shotgun (WGS) entry which is preliminary data.</text>
</comment>
<evidence type="ECO:0000256" key="4">
    <source>
        <dbReference type="ARBA" id="ARBA00022679"/>
    </source>
</evidence>
<evidence type="ECO:0000256" key="8">
    <source>
        <dbReference type="ARBA" id="ARBA00022840"/>
    </source>
</evidence>
<dbReference type="Proteomes" id="UP000254266">
    <property type="component" value="Unassembled WGS sequence"/>
</dbReference>
<dbReference type="InterPro" id="IPR036890">
    <property type="entry name" value="HATPase_C_sf"/>
</dbReference>
<dbReference type="InterPro" id="IPR003594">
    <property type="entry name" value="HATPase_dom"/>
</dbReference>
<gene>
    <name evidence="15" type="ORF">DIZ80_09470</name>
</gene>
<name>A0A370DC90_9GAMM</name>
<dbReference type="GO" id="GO:0000156">
    <property type="term" value="F:phosphorelay response regulator activity"/>
    <property type="evidence" value="ECO:0007669"/>
    <property type="project" value="TreeGrafter"/>
</dbReference>
<feature type="domain" description="Histidine kinase" evidence="14">
    <location>
        <begin position="402"/>
        <end position="657"/>
    </location>
</feature>
<dbReference type="NCBIfam" id="TIGR00229">
    <property type="entry name" value="sensory_box"/>
    <property type="match status" value="1"/>
</dbReference>
<dbReference type="GO" id="GO:0004673">
    <property type="term" value="F:protein histidine kinase activity"/>
    <property type="evidence" value="ECO:0007669"/>
    <property type="project" value="UniProtKB-EC"/>
</dbReference>
<feature type="transmembrane region" description="Helical" evidence="13">
    <location>
        <begin position="20"/>
        <end position="44"/>
    </location>
</feature>
<keyword evidence="16" id="KW-1185">Reference proteome</keyword>
<dbReference type="PANTHER" id="PTHR42878">
    <property type="entry name" value="TWO-COMPONENT HISTIDINE KINASE"/>
    <property type="match status" value="1"/>
</dbReference>